<keyword evidence="2" id="KW-1185">Reference proteome</keyword>
<name>A0AAV7KS65_PLEWA</name>
<gene>
    <name evidence="1" type="ORF">NDU88_001506</name>
</gene>
<evidence type="ECO:0000313" key="2">
    <source>
        <dbReference type="Proteomes" id="UP001066276"/>
    </source>
</evidence>
<dbReference type="EMBL" id="JANPWB010000016">
    <property type="protein sequence ID" value="KAJ1081324.1"/>
    <property type="molecule type" value="Genomic_DNA"/>
</dbReference>
<dbReference type="Proteomes" id="UP001066276">
    <property type="component" value="Chromosome 12"/>
</dbReference>
<organism evidence="1 2">
    <name type="scientific">Pleurodeles waltl</name>
    <name type="common">Iberian ribbed newt</name>
    <dbReference type="NCBI Taxonomy" id="8319"/>
    <lineage>
        <taxon>Eukaryota</taxon>
        <taxon>Metazoa</taxon>
        <taxon>Chordata</taxon>
        <taxon>Craniata</taxon>
        <taxon>Vertebrata</taxon>
        <taxon>Euteleostomi</taxon>
        <taxon>Amphibia</taxon>
        <taxon>Batrachia</taxon>
        <taxon>Caudata</taxon>
        <taxon>Salamandroidea</taxon>
        <taxon>Salamandridae</taxon>
        <taxon>Pleurodelinae</taxon>
        <taxon>Pleurodeles</taxon>
    </lineage>
</organism>
<accession>A0AAV7KS65</accession>
<reference evidence="1" key="1">
    <citation type="journal article" date="2022" name="bioRxiv">
        <title>Sequencing and chromosome-scale assembly of the giantPleurodeles waltlgenome.</title>
        <authorList>
            <person name="Brown T."/>
            <person name="Elewa A."/>
            <person name="Iarovenko S."/>
            <person name="Subramanian E."/>
            <person name="Araus A.J."/>
            <person name="Petzold A."/>
            <person name="Susuki M."/>
            <person name="Suzuki K.-i.T."/>
            <person name="Hayashi T."/>
            <person name="Toyoda A."/>
            <person name="Oliveira C."/>
            <person name="Osipova E."/>
            <person name="Leigh N.D."/>
            <person name="Simon A."/>
            <person name="Yun M.H."/>
        </authorList>
    </citation>
    <scope>NUCLEOTIDE SEQUENCE</scope>
    <source>
        <strain evidence="1">20211129_DDA</strain>
        <tissue evidence="1">Liver</tissue>
    </source>
</reference>
<protein>
    <submittedName>
        <fullName evidence="1">Uncharacterized protein</fullName>
    </submittedName>
</protein>
<evidence type="ECO:0000313" key="1">
    <source>
        <dbReference type="EMBL" id="KAJ1081324.1"/>
    </source>
</evidence>
<dbReference type="AlphaFoldDB" id="A0AAV7KS65"/>
<comment type="caution">
    <text evidence="1">The sequence shown here is derived from an EMBL/GenBank/DDBJ whole genome shotgun (WGS) entry which is preliminary data.</text>
</comment>
<sequence length="94" mass="10440">MLGRSCLERPGLLATPRGSSCLVLPGNSTSVRPYLRATLRGYSHLVLPGKDFNVQGDDCLSDDLECFERVCEVAFEIISEEKWREETLSDSVFG</sequence>
<proteinExistence type="predicted"/>